<evidence type="ECO:0000313" key="2">
    <source>
        <dbReference type="EMBL" id="MPN16561.1"/>
    </source>
</evidence>
<proteinExistence type="predicted"/>
<comment type="caution">
    <text evidence="2">The sequence shown here is derived from an EMBL/GenBank/DDBJ whole genome shotgun (WGS) entry which is preliminary data.</text>
</comment>
<dbReference type="EMBL" id="VSSQ01063538">
    <property type="protein sequence ID" value="MPN16561.1"/>
    <property type="molecule type" value="Genomic_DNA"/>
</dbReference>
<feature type="compositionally biased region" description="Basic and acidic residues" evidence="1">
    <location>
        <begin position="144"/>
        <end position="157"/>
    </location>
</feature>
<organism evidence="2">
    <name type="scientific">bioreactor metagenome</name>
    <dbReference type="NCBI Taxonomy" id="1076179"/>
    <lineage>
        <taxon>unclassified sequences</taxon>
        <taxon>metagenomes</taxon>
        <taxon>ecological metagenomes</taxon>
    </lineage>
</organism>
<dbReference type="AlphaFoldDB" id="A0A645FQ70"/>
<name>A0A645FQ70_9ZZZZ</name>
<feature type="region of interest" description="Disordered" evidence="1">
    <location>
        <begin position="1"/>
        <end position="73"/>
    </location>
</feature>
<reference evidence="2" key="1">
    <citation type="submission" date="2019-08" db="EMBL/GenBank/DDBJ databases">
        <authorList>
            <person name="Kucharzyk K."/>
            <person name="Murdoch R.W."/>
            <person name="Higgins S."/>
            <person name="Loffler F."/>
        </authorList>
    </citation>
    <scope>NUCLEOTIDE SEQUENCE</scope>
</reference>
<feature type="compositionally biased region" description="Gly residues" evidence="1">
    <location>
        <begin position="122"/>
        <end position="132"/>
    </location>
</feature>
<gene>
    <name evidence="2" type="ORF">SDC9_163906</name>
</gene>
<protein>
    <submittedName>
        <fullName evidence="2">Uncharacterized protein</fullName>
    </submittedName>
</protein>
<feature type="compositionally biased region" description="Basic residues" evidence="1">
    <location>
        <begin position="158"/>
        <end position="169"/>
    </location>
</feature>
<accession>A0A645FQ70</accession>
<sequence>MVHPGEGIPRRGSEQPGTLLAGRGRRPPVLFPGGGPLPLQRGGEALHRLRGELGPPHPRPRPPRGGGGRLPGRLRLHVLRGVLSRRGGACRGSEGGLPLHGAPPVCLVGNGGGDDRPSGCPGVHGAGPGGEVRGVLPRPLGQHAGERRERRPDPRESRQRRRPCFRGVRHGGGALQR</sequence>
<evidence type="ECO:0000256" key="1">
    <source>
        <dbReference type="SAM" id="MobiDB-lite"/>
    </source>
</evidence>
<feature type="region of interest" description="Disordered" evidence="1">
    <location>
        <begin position="110"/>
        <end position="177"/>
    </location>
</feature>